<dbReference type="RefSeq" id="WP_103525845.1">
    <property type="nucleotide sequence ID" value="NZ_JAIZDC010000010.1"/>
</dbReference>
<reference evidence="2 3" key="1">
    <citation type="submission" date="2018-10" db="EMBL/GenBank/DDBJ databases">
        <title>Draft genome sequence of Aquitalea MWU14-2217 isolated from a wild cranberry bog in Provincetown, Massachusetts.</title>
        <authorList>
            <person name="Ebadzadsahrai G."/>
            <person name="Soby S."/>
        </authorList>
    </citation>
    <scope>NUCLEOTIDE SEQUENCE [LARGE SCALE GENOMIC DNA]</scope>
    <source>
        <strain evidence="2 3">MWU14-2217</strain>
    </source>
</reference>
<dbReference type="OrthoDB" id="7266652at2"/>
<dbReference type="InterPro" id="IPR024096">
    <property type="entry name" value="NO_sig/Golgi_transp_ligand-bd"/>
</dbReference>
<dbReference type="SUPFAM" id="SSF111126">
    <property type="entry name" value="Ligand-binding domain in the NO signalling and Golgi transport"/>
    <property type="match status" value="1"/>
</dbReference>
<evidence type="ECO:0000313" key="2">
    <source>
        <dbReference type="EMBL" id="RMC93814.1"/>
    </source>
</evidence>
<comment type="caution">
    <text evidence="2">The sequence shown here is derived from an EMBL/GenBank/DDBJ whole genome shotgun (WGS) entry which is preliminary data.</text>
</comment>
<protein>
    <recommendedName>
        <fullName evidence="1">Heme NO-binding domain-containing protein</fullName>
    </recommendedName>
</protein>
<dbReference type="Pfam" id="PF07700">
    <property type="entry name" value="HNOB"/>
    <property type="match status" value="1"/>
</dbReference>
<dbReference type="GO" id="GO:0020037">
    <property type="term" value="F:heme binding"/>
    <property type="evidence" value="ECO:0007669"/>
    <property type="project" value="InterPro"/>
</dbReference>
<keyword evidence="3" id="KW-1185">Reference proteome</keyword>
<dbReference type="EMBL" id="RFAR01000074">
    <property type="protein sequence ID" value="RMC93814.1"/>
    <property type="molecule type" value="Genomic_DNA"/>
</dbReference>
<feature type="domain" description="Heme NO-binding" evidence="1">
    <location>
        <begin position="2"/>
        <end position="157"/>
    </location>
</feature>
<organism evidence="2 3">
    <name type="scientific">Aquitalea palustris</name>
    <dbReference type="NCBI Taxonomy" id="2480983"/>
    <lineage>
        <taxon>Bacteria</taxon>
        <taxon>Pseudomonadati</taxon>
        <taxon>Pseudomonadota</taxon>
        <taxon>Betaproteobacteria</taxon>
        <taxon>Neisseriales</taxon>
        <taxon>Chromobacteriaceae</taxon>
        <taxon>Aquitalea</taxon>
    </lineage>
</organism>
<evidence type="ECO:0000313" key="3">
    <source>
        <dbReference type="Proteomes" id="UP000274139"/>
    </source>
</evidence>
<gene>
    <name evidence="2" type="ORF">EAY64_16560</name>
</gene>
<accession>A0A454JEV0</accession>
<dbReference type="AlphaFoldDB" id="A0A454JEV0"/>
<dbReference type="Gene3D" id="3.90.1520.10">
    <property type="entry name" value="H-NOX domain"/>
    <property type="match status" value="1"/>
</dbReference>
<dbReference type="Proteomes" id="UP000274139">
    <property type="component" value="Unassembled WGS sequence"/>
</dbReference>
<name>A0A454JEV0_9NEIS</name>
<evidence type="ECO:0000259" key="1">
    <source>
        <dbReference type="Pfam" id="PF07700"/>
    </source>
</evidence>
<proteinExistence type="predicted"/>
<sequence length="179" mass="19656">MKGVVFTEFLEMVESRFSADMVDDIIEDAGIKSGGAYTAVGSYPFAEMVALVTALSQRSGLEPQALIYAFGHYLFGRFALLYPYSIQGCSCAFMVLSNIEKHIHQEVQKLYPDAQLPHIEVLSSDERCLSLLYSSPRCLAPLASGLIQGALDHFGEQGRIVAEPLNDDGSKVRFVVELV</sequence>
<dbReference type="InterPro" id="IPR011644">
    <property type="entry name" value="Heme_NO-bd"/>
</dbReference>
<dbReference type="InterPro" id="IPR038158">
    <property type="entry name" value="H-NOX_domain_sf"/>
</dbReference>